<comment type="caution">
    <text evidence="1">The sequence shown here is derived from an EMBL/GenBank/DDBJ whole genome shotgun (WGS) entry which is preliminary data.</text>
</comment>
<dbReference type="EMBL" id="QTSX02000044">
    <property type="protein sequence ID" value="KAJ9089492.1"/>
    <property type="molecule type" value="Genomic_DNA"/>
</dbReference>
<proteinExistence type="predicted"/>
<protein>
    <submittedName>
        <fullName evidence="1">Uncharacterized protein</fullName>
    </submittedName>
</protein>
<evidence type="ECO:0000313" key="1">
    <source>
        <dbReference type="EMBL" id="KAJ9089492.1"/>
    </source>
</evidence>
<accession>A0ACC2UT14</accession>
<reference evidence="1" key="1">
    <citation type="submission" date="2022-04" db="EMBL/GenBank/DDBJ databases">
        <title>Genome of the entomopathogenic fungus Entomophthora muscae.</title>
        <authorList>
            <person name="Elya C."/>
            <person name="Lovett B.R."/>
            <person name="Lee E."/>
            <person name="Macias A.M."/>
            <person name="Hajek A.E."/>
            <person name="De Bivort B.L."/>
            <person name="Kasson M.T."/>
            <person name="De Fine Licht H.H."/>
            <person name="Stajich J.E."/>
        </authorList>
    </citation>
    <scope>NUCLEOTIDE SEQUENCE</scope>
    <source>
        <strain evidence="1">Berkeley</strain>
    </source>
</reference>
<dbReference type="Proteomes" id="UP001165960">
    <property type="component" value="Unassembled WGS sequence"/>
</dbReference>
<gene>
    <name evidence="1" type="ORF">DSO57_1012410</name>
</gene>
<organism evidence="1 2">
    <name type="scientific">Entomophthora muscae</name>
    <dbReference type="NCBI Taxonomy" id="34485"/>
    <lineage>
        <taxon>Eukaryota</taxon>
        <taxon>Fungi</taxon>
        <taxon>Fungi incertae sedis</taxon>
        <taxon>Zoopagomycota</taxon>
        <taxon>Entomophthoromycotina</taxon>
        <taxon>Entomophthoromycetes</taxon>
        <taxon>Entomophthorales</taxon>
        <taxon>Entomophthoraceae</taxon>
        <taxon>Entomophthora</taxon>
    </lineage>
</organism>
<keyword evidence="2" id="KW-1185">Reference proteome</keyword>
<name>A0ACC2UT14_9FUNG</name>
<sequence>MDIPPSPLSENMVDRDQKLWDTIRDLCVSSLQSRTPQRTSSSRLTIFPQHTKKTAQNSVNPFNFLENLAYTVDKRFVLAYPSQVVNTDGQIFFPLEKNS</sequence>
<evidence type="ECO:0000313" key="2">
    <source>
        <dbReference type="Proteomes" id="UP001165960"/>
    </source>
</evidence>